<feature type="compositionally biased region" description="Polar residues" evidence="5">
    <location>
        <begin position="516"/>
        <end position="527"/>
    </location>
</feature>
<dbReference type="Proteomes" id="UP000007485">
    <property type="component" value="Chromosome"/>
</dbReference>
<dbReference type="eggNOG" id="arCOG00876">
    <property type="taxonomic scope" value="Archaea"/>
</dbReference>
<dbReference type="EMBL" id="CP002529">
    <property type="protein sequence ID" value="ADY00946.1"/>
    <property type="molecule type" value="Genomic_DNA"/>
</dbReference>
<dbReference type="InterPro" id="IPR027417">
    <property type="entry name" value="P-loop_NTPase"/>
</dbReference>
<keyword evidence="1" id="KW-0547">Nucleotide-binding</keyword>
<dbReference type="InterPro" id="IPR050615">
    <property type="entry name" value="ATP-dep_DNA_Helicase"/>
</dbReference>
<dbReference type="Pfam" id="PF04851">
    <property type="entry name" value="ResIII"/>
    <property type="match status" value="1"/>
</dbReference>
<dbReference type="GO" id="GO:0004386">
    <property type="term" value="F:helicase activity"/>
    <property type="evidence" value="ECO:0007669"/>
    <property type="project" value="UniProtKB-KW"/>
</dbReference>
<evidence type="ECO:0000259" key="7">
    <source>
        <dbReference type="PROSITE" id="PS51194"/>
    </source>
</evidence>
<dbReference type="GO" id="GO:0003677">
    <property type="term" value="F:DNA binding"/>
    <property type="evidence" value="ECO:0007669"/>
    <property type="project" value="InterPro"/>
</dbReference>
<dbReference type="Gene3D" id="3.40.50.300">
    <property type="entry name" value="P-loop containing nucleotide triphosphate hydrolases"/>
    <property type="match status" value="2"/>
</dbReference>
<dbReference type="InterPro" id="IPR001650">
    <property type="entry name" value="Helicase_C-like"/>
</dbReference>
<feature type="domain" description="Helicase ATP-binding" evidence="6">
    <location>
        <begin position="291"/>
        <end position="390"/>
    </location>
</feature>
<dbReference type="InterPro" id="IPR014001">
    <property type="entry name" value="Helicase_ATP-bd"/>
</dbReference>
<dbReference type="HOGENOM" id="CLU_293138_0_0_2"/>
<dbReference type="GO" id="GO:0016787">
    <property type="term" value="F:hydrolase activity"/>
    <property type="evidence" value="ECO:0007669"/>
    <property type="project" value="UniProtKB-KW"/>
</dbReference>
<dbReference type="KEGG" id="vmo:VMUT_0735"/>
<protein>
    <submittedName>
        <fullName evidence="8">Helicase domain protein</fullName>
    </submittedName>
</protein>
<dbReference type="STRING" id="985053.VMUT_0735"/>
<dbReference type="eggNOG" id="arCOG03158">
    <property type="taxonomic scope" value="Archaea"/>
</dbReference>
<dbReference type="InterPro" id="IPR006141">
    <property type="entry name" value="Intein_N"/>
</dbReference>
<dbReference type="SUPFAM" id="SSF52540">
    <property type="entry name" value="P-loop containing nucleoside triphosphate hydrolases"/>
    <property type="match status" value="2"/>
</dbReference>
<keyword evidence="9" id="KW-1185">Reference proteome</keyword>
<feature type="domain" description="Helicase C-terminal" evidence="7">
    <location>
        <begin position="867"/>
        <end position="1022"/>
    </location>
</feature>
<evidence type="ECO:0000313" key="8">
    <source>
        <dbReference type="EMBL" id="ADY00946.1"/>
    </source>
</evidence>
<dbReference type="InterPro" id="IPR030934">
    <property type="entry name" value="Intein_C"/>
</dbReference>
<dbReference type="PROSITE" id="PS50818">
    <property type="entry name" value="INTEIN_C_TER"/>
    <property type="match status" value="1"/>
</dbReference>
<proteinExistence type="predicted"/>
<dbReference type="CDD" id="cd00081">
    <property type="entry name" value="Hint"/>
    <property type="match status" value="2"/>
</dbReference>
<reference evidence="8 9" key="1">
    <citation type="journal article" date="2011" name="J. Bacteriol.">
        <title>Complete genome sequence of 'Vulcanisaeta moutnovskia' strain 768-28, a novel member of the hyperthermophilic crenarchaeal genus vulcanisaeta.</title>
        <authorList>
            <person name="Gumerov V.M."/>
            <person name="Mardanov A.V."/>
            <person name="Beletsky A.V."/>
            <person name="Prokofeva M.I."/>
            <person name="Bonch-Osmolovskaya E.A."/>
            <person name="Ravin N.V."/>
            <person name="Skryabin K.G."/>
        </authorList>
    </citation>
    <scope>NUCLEOTIDE SEQUENCE [LARGE SCALE GENOMIC DNA]</scope>
    <source>
        <strain evidence="8 9">768-28</strain>
    </source>
</reference>
<dbReference type="GO" id="GO:0005524">
    <property type="term" value="F:ATP binding"/>
    <property type="evidence" value="ECO:0007669"/>
    <property type="project" value="UniProtKB-KW"/>
</dbReference>
<dbReference type="PROSITE" id="PS50817">
    <property type="entry name" value="INTEIN_N_TER"/>
    <property type="match status" value="1"/>
</dbReference>
<organism evidence="8 9">
    <name type="scientific">Vulcanisaeta moutnovskia (strain 768-28)</name>
    <dbReference type="NCBI Taxonomy" id="985053"/>
    <lineage>
        <taxon>Archaea</taxon>
        <taxon>Thermoproteota</taxon>
        <taxon>Thermoprotei</taxon>
        <taxon>Thermoproteales</taxon>
        <taxon>Thermoproteaceae</taxon>
        <taxon>Vulcanisaeta</taxon>
    </lineage>
</organism>
<evidence type="ECO:0000256" key="4">
    <source>
        <dbReference type="ARBA" id="ARBA00022840"/>
    </source>
</evidence>
<dbReference type="Pfam" id="PF00271">
    <property type="entry name" value="Helicase_C"/>
    <property type="match status" value="1"/>
</dbReference>
<keyword evidence="2" id="KW-0378">Hydrolase</keyword>
<dbReference type="Gene3D" id="2.170.16.10">
    <property type="entry name" value="Hedgehog/Intein (Hint) domain"/>
    <property type="match status" value="2"/>
</dbReference>
<dbReference type="InterPro" id="IPR003587">
    <property type="entry name" value="Hint_dom_N"/>
</dbReference>
<dbReference type="SMART" id="SM00487">
    <property type="entry name" value="DEXDc"/>
    <property type="match status" value="1"/>
</dbReference>
<dbReference type="PROSITE" id="PS51192">
    <property type="entry name" value="HELICASE_ATP_BIND_1"/>
    <property type="match status" value="1"/>
</dbReference>
<gene>
    <name evidence="8" type="ordered locus">VMUT_0735</name>
</gene>
<dbReference type="InterPro" id="IPR036844">
    <property type="entry name" value="Hint_dom_sf"/>
</dbReference>
<evidence type="ECO:0000256" key="5">
    <source>
        <dbReference type="SAM" id="MobiDB-lite"/>
    </source>
</evidence>
<dbReference type="PANTHER" id="PTHR11274">
    <property type="entry name" value="RAD25/XP-B DNA REPAIR HELICASE"/>
    <property type="match status" value="1"/>
</dbReference>
<keyword evidence="4" id="KW-0067">ATP-binding</keyword>
<dbReference type="PANTHER" id="PTHR11274:SF12">
    <property type="entry name" value="HELICASE, POSSIBLE DNA REPAIR RAD25"/>
    <property type="match status" value="1"/>
</dbReference>
<name>F0QW22_VULM7</name>
<keyword evidence="3 8" id="KW-0347">Helicase</keyword>
<dbReference type="SMART" id="SM00306">
    <property type="entry name" value="HintN"/>
    <property type="match status" value="1"/>
</dbReference>
<dbReference type="OrthoDB" id="11644at2157"/>
<accession>F0QW22</accession>
<dbReference type="AlphaFoldDB" id="F0QW22"/>
<dbReference type="SMART" id="SM00490">
    <property type="entry name" value="HELICc"/>
    <property type="match status" value="1"/>
</dbReference>
<evidence type="ECO:0000313" key="9">
    <source>
        <dbReference type="Proteomes" id="UP000007485"/>
    </source>
</evidence>
<dbReference type="eggNOG" id="arCOG03151">
    <property type="taxonomic scope" value="Archaea"/>
</dbReference>
<dbReference type="PROSITE" id="PS51194">
    <property type="entry name" value="HELICASE_CTER"/>
    <property type="match status" value="1"/>
</dbReference>
<dbReference type="GO" id="GO:0140097">
    <property type="term" value="F:catalytic activity, acting on DNA"/>
    <property type="evidence" value="ECO:0007669"/>
    <property type="project" value="UniProtKB-ARBA"/>
</dbReference>
<feature type="region of interest" description="Disordered" evidence="5">
    <location>
        <begin position="492"/>
        <end position="534"/>
    </location>
</feature>
<sequence length="1037" mass="117446">MRFRVVINGDVEIRREWPWDRVSRVKDRLKELGFRWNGEYWTGKVYSVSLIRELKDLLELTSEEVEKLMRAILVNSSGGVIGVEDLGSLGSIPNDCVLGEEGGLFIISLSCLIRDFIKNDRNHIGSVSSYEEYVDKAVESIRQLLIGKAVIGDVELALKRAREFALASNKLRELFMRRTEWWTAKLSLDGAELHFLSRELYDKLRGLTIPYYVVDKEGNLNKYDLRLIRKDDIVRAEDKVIIRFPVFIRETIKDMLVKSGYRVSEVPWSPRTIQIPKDEIKLLPFQEKALDSWLKAGKRGTIVVPTGGGKTFIALKALAVTKVPTIILVITEELMNQWYERIMRHLGIKAGRLGGGFDDIREVTVAIYNSAVNKIAEISDKFDMVVFDECLPYDALIVTDRGLMPIGEVVEKRLPVKVLTHKGRFMRITNYFKIPLIKRLVRVTHERGEIVLTEDHLVLTKDGWKQAITLKRGDVVYFYDVQMQNLRERIQDGSSPWGTLRDGSQLRASRDEVSETVATSQRRGSSANKEYGKNEGGEEISFITEIDGRTEGNSVRYGTWGWVSINSTTKGEECKTNGGSCFIPVRVLNVEVLETKKYREVATKVGKEYEVRGLRGRLQISNYLPSRANGDLQGGLRKWAENNNQGVPEYDKYSDSIGSLVPGRWVNKYGEKWLYRNFSSYGGLYLEGEQGAGTVVKDELGPNIQHFTISQLLLPTYTEYEGGEEIPGIDQTDSTGGISREGEFVYDIEVEEDHSFVADGVVVHNCHHVPADTFKEVAFRLRAPFRLALSATPKRSDSNEHLIFLSSGDVVFQADYRDMVEARLVVPVRHFRIYVDLTPEERRDYERAGDNAIVLRNIASVASAKISITKEIVKAEVGIGSKIIVFTQFIRQAEELYKVLKEELGPIITLITSKTSDRDSIFKAFARGAYKVIVATTVLDEGIDVPDADVAIILSGTGSRRQMIQRIGRVVRASDDKVEARIYEVVARNTIEEALSEERHVKGEVLEIECRRYLADEIRRLINHVISSTSLFKSSNP</sequence>
<evidence type="ECO:0000256" key="1">
    <source>
        <dbReference type="ARBA" id="ARBA00022741"/>
    </source>
</evidence>
<dbReference type="SMART" id="SM00305">
    <property type="entry name" value="HintC"/>
    <property type="match status" value="1"/>
</dbReference>
<dbReference type="InterPro" id="IPR006935">
    <property type="entry name" value="Helicase/UvrB_N"/>
</dbReference>
<evidence type="ECO:0000259" key="6">
    <source>
        <dbReference type="PROSITE" id="PS51192"/>
    </source>
</evidence>
<dbReference type="NCBIfam" id="TIGR01443">
    <property type="entry name" value="intein_Cterm"/>
    <property type="match status" value="1"/>
</dbReference>
<dbReference type="SUPFAM" id="SSF51294">
    <property type="entry name" value="Hedgehog/intein (Hint) domain"/>
    <property type="match status" value="1"/>
</dbReference>
<dbReference type="GO" id="GO:0016539">
    <property type="term" value="P:intein-mediated protein splicing"/>
    <property type="evidence" value="ECO:0007669"/>
    <property type="project" value="InterPro"/>
</dbReference>
<evidence type="ECO:0000256" key="2">
    <source>
        <dbReference type="ARBA" id="ARBA00022801"/>
    </source>
</evidence>
<dbReference type="InterPro" id="IPR003586">
    <property type="entry name" value="Hint_dom_C"/>
</dbReference>
<evidence type="ECO:0000256" key="3">
    <source>
        <dbReference type="ARBA" id="ARBA00022806"/>
    </source>
</evidence>